<evidence type="ECO:0000313" key="2">
    <source>
        <dbReference type="Proteomes" id="UP001235939"/>
    </source>
</evidence>
<dbReference type="EMBL" id="CP092873">
    <property type="protein sequence ID" value="UYV73860.1"/>
    <property type="molecule type" value="Genomic_DNA"/>
</dbReference>
<sequence>MELTRESLRAMNFYDYKSNLTSKESYERLMEALGDKATTIELPLVEDGAALVEGGAMIARVGVVLGLNAYNFRGRVAAFRARKSNRLRLRS</sequence>
<dbReference type="Proteomes" id="UP001235939">
    <property type="component" value="Chromosome 11"/>
</dbReference>
<keyword evidence="2" id="KW-1185">Reference proteome</keyword>
<evidence type="ECO:0000313" key="1">
    <source>
        <dbReference type="EMBL" id="UYV73860.1"/>
    </source>
</evidence>
<protein>
    <submittedName>
        <fullName evidence="1">Uncharacterized protein</fullName>
    </submittedName>
</protein>
<gene>
    <name evidence="1" type="ORF">LAZ67_11001156</name>
</gene>
<organism evidence="1 2">
    <name type="scientific">Cordylochernes scorpioides</name>
    <dbReference type="NCBI Taxonomy" id="51811"/>
    <lineage>
        <taxon>Eukaryota</taxon>
        <taxon>Metazoa</taxon>
        <taxon>Ecdysozoa</taxon>
        <taxon>Arthropoda</taxon>
        <taxon>Chelicerata</taxon>
        <taxon>Arachnida</taxon>
        <taxon>Pseudoscorpiones</taxon>
        <taxon>Cheliferoidea</taxon>
        <taxon>Chernetidae</taxon>
        <taxon>Cordylochernes</taxon>
    </lineage>
</organism>
<reference evidence="1 2" key="1">
    <citation type="submission" date="2022-01" db="EMBL/GenBank/DDBJ databases">
        <title>A chromosomal length assembly of Cordylochernes scorpioides.</title>
        <authorList>
            <person name="Zeh D."/>
            <person name="Zeh J."/>
        </authorList>
    </citation>
    <scope>NUCLEOTIDE SEQUENCE [LARGE SCALE GENOMIC DNA]</scope>
    <source>
        <strain evidence="1">IN4F17</strain>
        <tissue evidence="1">Whole Body</tissue>
    </source>
</reference>
<name>A0ABY6L360_9ARAC</name>
<accession>A0ABY6L360</accession>
<proteinExistence type="predicted"/>